<reference evidence="1 2" key="1">
    <citation type="journal article" date="2018" name="Mol. Biol. Evol.">
        <title>Broad Genomic Sampling Reveals a Smut Pathogenic Ancestry of the Fungal Clade Ustilaginomycotina.</title>
        <authorList>
            <person name="Kijpornyongpan T."/>
            <person name="Mondo S.J."/>
            <person name="Barry K."/>
            <person name="Sandor L."/>
            <person name="Lee J."/>
            <person name="Lipzen A."/>
            <person name="Pangilinan J."/>
            <person name="LaButti K."/>
            <person name="Hainaut M."/>
            <person name="Henrissat B."/>
            <person name="Grigoriev I.V."/>
            <person name="Spatafora J.W."/>
            <person name="Aime M.C."/>
        </authorList>
    </citation>
    <scope>NUCLEOTIDE SEQUENCE [LARGE SCALE GENOMIC DNA]</scope>
    <source>
        <strain evidence="1 2">SA 807</strain>
    </source>
</reference>
<dbReference type="EMBL" id="KZ819805">
    <property type="protein sequence ID" value="PWN51969.1"/>
    <property type="molecule type" value="Genomic_DNA"/>
</dbReference>
<organism evidence="1 2">
    <name type="scientific">Violaceomyces palustris</name>
    <dbReference type="NCBI Taxonomy" id="1673888"/>
    <lineage>
        <taxon>Eukaryota</taxon>
        <taxon>Fungi</taxon>
        <taxon>Dikarya</taxon>
        <taxon>Basidiomycota</taxon>
        <taxon>Ustilaginomycotina</taxon>
        <taxon>Ustilaginomycetes</taxon>
        <taxon>Violaceomycetales</taxon>
        <taxon>Violaceomycetaceae</taxon>
        <taxon>Violaceomyces</taxon>
    </lineage>
</organism>
<evidence type="ECO:0000313" key="1">
    <source>
        <dbReference type="EMBL" id="PWN51969.1"/>
    </source>
</evidence>
<accession>A0ACD0P207</accession>
<keyword evidence="2" id="KW-1185">Reference proteome</keyword>
<protein>
    <submittedName>
        <fullName evidence="1">Uncharacterized protein</fullName>
    </submittedName>
</protein>
<gene>
    <name evidence="1" type="ORF">IE53DRAFT_409784</name>
</gene>
<name>A0ACD0P207_9BASI</name>
<proteinExistence type="predicted"/>
<evidence type="ECO:0000313" key="2">
    <source>
        <dbReference type="Proteomes" id="UP000245626"/>
    </source>
</evidence>
<sequence length="812" mass="83911">MFLDLDLDSLLRGFFCFGIPSSWDLTKVASWNESDGFPIYEDEISWLYPFVHQLLHQTNLERSDTHRMERRQENEEDDQDAQEGEEVDEEAENSVEDGEEDQDALDDEEEEDGGTEVDSDSADGEPGIDNGDGEVESEGDEEGITEDDSEVEVDEGDDPEAEAGGDAGVGGADAGDGDADAVDGDAGSDESDAGEEADEGMKGADGSLSNDQNRSQLEGGEEGTFSEGGTTGLDGEQGLAGEDENTKSLQDGDEQDVAEAGEGTSVEKSDPDPEGGTGSGIPTSDDSIVTNGSNADHLSTDGDQDDTGANPDGTVPTPQDGEPSMGEAANDSEDEDPATEVAEFSGEVGGAVIVAEGEDDVPEDDGAPDIDEGEGVSSTTSGESASSIGDGDQPTQDPEGENEAPEVGDASDEVGSSDEGESVEQGVEAQEGAGISQGTEPGDESESNDSMQDPDLSSEGSSHSGEGRSGDADSLSPEREEGETSEGSPSSPGSPQESSETAKGVPDSKPEPSTPAIGPPTKVPISVGGSTSPQGPDGLSSSEHPTDSAEGNKSNPTNETSGKGQSSSNSGADASWDGTPPKDETYGSPVPVSSAEPGEDPPSDPEPATTRTGTEGPKTSDSSTVATDGPEMAPDSNGNPKPAGVEPVGSHPNDSGSNPSKPPGTGSGDDASIIVIQPVPEGPDSGASAGKDVGDPSKDGAEKREELDLFKELPTRHPDSRRTDLLRSRDRRKRSRSTFFEIQSKGSHLGGVVDSDLAFKLGSSLSHSHRFPRDIFKCSFSCRRQPTEVKGFGIHSEDHLKSLLSNFLRRSS</sequence>
<dbReference type="Proteomes" id="UP000245626">
    <property type="component" value="Unassembled WGS sequence"/>
</dbReference>